<evidence type="ECO:0000256" key="2">
    <source>
        <dbReference type="ARBA" id="ARBA00022801"/>
    </source>
</evidence>
<feature type="transmembrane region" description="Helical" evidence="5">
    <location>
        <begin position="146"/>
        <end position="164"/>
    </location>
</feature>
<keyword evidence="3 5" id="KW-0472">Membrane</keyword>
<dbReference type="GO" id="GO:0043813">
    <property type="term" value="F:phosphatidylinositol-3,5-bisphosphate 5-phosphatase activity"/>
    <property type="evidence" value="ECO:0007669"/>
    <property type="project" value="InterPro"/>
</dbReference>
<feature type="compositionally biased region" description="Polar residues" evidence="4">
    <location>
        <begin position="28"/>
        <end position="41"/>
    </location>
</feature>
<sequence>MSDSPQQILSPGSRSEFPAFIRPPSIASDYTPTSTPRTLALSSTKSPPNSTPSYAPQRSIKTSSTGPNDTLGYNKFILYENRLRFFIVASNTSDSYHRIVKVDRTSHEELEVIEDEAVYSGKQMTAMLKMLDDGNKACGGLGKPRVFFGIVGFIKFTAAWYMILITKRSVVALLGGHYLYHCENTEIVPICPSYKTDKPGEEQRLMSIFKQVDMSKNFYFSYTYDLTSSLQSNLTSQNLCGDWPFNDRYAWNYRLFAAAFKDAERSRMRSHWVLPLIHGHVDQAKLTVLGRVVYITLIARRSRHFAGARYLKRGVNDEGNVANEVETEQIVSEALTTPFYYPAQRSDAQEGPGRRLNPNYTSYVQYRGSIPIYWTQEQNSMSPKPPIEISVVDPFYTAASQHFDDLFARYGTPIMILNLIKKREPQPRESKLLDEYTRCVDYLNQFLPAHKKMEYRAWDMSRAYKEKTQDVISYLEDLAEESIQMTGFFHSGPEPYSHHLRSDRSTVWRNSMLLQNGVCRTNCVDCLDRTNAAQFVFGKRALGHQLYALGIVDSPNLAFDSDSVNMLTEMYHDHGDILALQYTGSALVNRVETYRRLPHWNSHSRDIIENFRRYYTNSLLDADKQTAIDLFLGIRSDNTVTRRPKRSGYQEWYHKEHLQSAFVLETCQSGIDFFVKRSSDFWIEYYRPLLFTSLGKHFAYSMNSTLKLPGKTVRDVNQSPFHPHHHAVTNPPWILHGVRRLIGANAISSVRDTYKSHSSRADANGKKNDAEPDMHFTGTIAKQLLDPTVSKKEEEEYQRYIDQCQDMMNDDQDAGPGEKDLLKYELAVQLAAGQVPDTDDVLDDASIAFLQRISVDPSVETDALPITFNYEKWVGGGHILKHTTVVRDSTMFNRSYVF</sequence>
<evidence type="ECO:0000259" key="6">
    <source>
        <dbReference type="PROSITE" id="PS50275"/>
    </source>
</evidence>
<dbReference type="AlphaFoldDB" id="A0A4S4LPP1"/>
<comment type="caution">
    <text evidence="7">The sequence shown here is derived from an EMBL/GenBank/DDBJ whole genome shotgun (WGS) entry which is preliminary data.</text>
</comment>
<dbReference type="GO" id="GO:0012505">
    <property type="term" value="C:endomembrane system"/>
    <property type="evidence" value="ECO:0007669"/>
    <property type="project" value="UniProtKB-SubCell"/>
</dbReference>
<comment type="subcellular location">
    <subcellularLocation>
        <location evidence="1">Endomembrane system</location>
    </subcellularLocation>
</comment>
<keyword evidence="5" id="KW-1133">Transmembrane helix</keyword>
<dbReference type="PANTHER" id="PTHR45738:SF5">
    <property type="entry name" value="POLYPHOSPHOINOSITIDE PHOSPHATASE"/>
    <property type="match status" value="1"/>
</dbReference>
<feature type="region of interest" description="Disordered" evidence="4">
    <location>
        <begin position="1"/>
        <end position="66"/>
    </location>
</feature>
<evidence type="ECO:0000256" key="3">
    <source>
        <dbReference type="ARBA" id="ARBA00023136"/>
    </source>
</evidence>
<evidence type="ECO:0000313" key="8">
    <source>
        <dbReference type="Proteomes" id="UP000310158"/>
    </source>
</evidence>
<feature type="compositionally biased region" description="Polar residues" evidence="4">
    <location>
        <begin position="1"/>
        <end position="13"/>
    </location>
</feature>
<proteinExistence type="predicted"/>
<dbReference type="EMBL" id="SGPL01000346">
    <property type="protein sequence ID" value="THH13538.1"/>
    <property type="molecule type" value="Genomic_DNA"/>
</dbReference>
<dbReference type="PANTHER" id="PTHR45738">
    <property type="entry name" value="POLYPHOSPHOINOSITIDE PHOSPHATASE"/>
    <property type="match status" value="1"/>
</dbReference>
<dbReference type="Pfam" id="PF02383">
    <property type="entry name" value="Syja_N"/>
    <property type="match status" value="1"/>
</dbReference>
<gene>
    <name evidence="7" type="ORF">EW146_g6695</name>
</gene>
<dbReference type="PROSITE" id="PS50275">
    <property type="entry name" value="SAC"/>
    <property type="match status" value="1"/>
</dbReference>
<protein>
    <recommendedName>
        <fullName evidence="6">SAC domain-containing protein</fullName>
    </recommendedName>
</protein>
<feature type="domain" description="SAC" evidence="6">
    <location>
        <begin position="209"/>
        <end position="584"/>
    </location>
</feature>
<dbReference type="OrthoDB" id="405996at2759"/>
<evidence type="ECO:0000256" key="1">
    <source>
        <dbReference type="ARBA" id="ARBA00004308"/>
    </source>
</evidence>
<dbReference type="InterPro" id="IPR043573">
    <property type="entry name" value="Fig4-like"/>
</dbReference>
<reference evidence="7 8" key="1">
    <citation type="submission" date="2019-02" db="EMBL/GenBank/DDBJ databases">
        <title>Genome sequencing of the rare red list fungi Bondarzewia mesenterica.</title>
        <authorList>
            <person name="Buettner E."/>
            <person name="Kellner H."/>
        </authorList>
    </citation>
    <scope>NUCLEOTIDE SEQUENCE [LARGE SCALE GENOMIC DNA]</scope>
    <source>
        <strain evidence="7 8">DSM 108281</strain>
    </source>
</reference>
<dbReference type="GO" id="GO:0046856">
    <property type="term" value="P:phosphatidylinositol dephosphorylation"/>
    <property type="evidence" value="ECO:0007669"/>
    <property type="project" value="InterPro"/>
</dbReference>
<keyword evidence="8" id="KW-1185">Reference proteome</keyword>
<dbReference type="Proteomes" id="UP000310158">
    <property type="component" value="Unassembled WGS sequence"/>
</dbReference>
<feature type="region of interest" description="Disordered" evidence="4">
    <location>
        <begin position="753"/>
        <end position="773"/>
    </location>
</feature>
<dbReference type="InterPro" id="IPR002013">
    <property type="entry name" value="SAC_dom"/>
</dbReference>
<feature type="compositionally biased region" description="Low complexity" evidence="4">
    <location>
        <begin position="42"/>
        <end position="53"/>
    </location>
</feature>
<keyword evidence="2" id="KW-0378">Hydrolase</keyword>
<evidence type="ECO:0000256" key="4">
    <source>
        <dbReference type="SAM" id="MobiDB-lite"/>
    </source>
</evidence>
<accession>A0A4S4LPP1</accession>
<evidence type="ECO:0000256" key="5">
    <source>
        <dbReference type="SAM" id="Phobius"/>
    </source>
</evidence>
<feature type="compositionally biased region" description="Polar residues" evidence="4">
    <location>
        <begin position="54"/>
        <end position="66"/>
    </location>
</feature>
<keyword evidence="5" id="KW-0812">Transmembrane</keyword>
<organism evidence="7 8">
    <name type="scientific">Bondarzewia mesenterica</name>
    <dbReference type="NCBI Taxonomy" id="1095465"/>
    <lineage>
        <taxon>Eukaryota</taxon>
        <taxon>Fungi</taxon>
        <taxon>Dikarya</taxon>
        <taxon>Basidiomycota</taxon>
        <taxon>Agaricomycotina</taxon>
        <taxon>Agaricomycetes</taxon>
        <taxon>Russulales</taxon>
        <taxon>Bondarzewiaceae</taxon>
        <taxon>Bondarzewia</taxon>
    </lineage>
</organism>
<name>A0A4S4LPP1_9AGAM</name>
<evidence type="ECO:0000313" key="7">
    <source>
        <dbReference type="EMBL" id="THH13538.1"/>
    </source>
</evidence>